<keyword evidence="3" id="KW-0378">Hydrolase</keyword>
<evidence type="ECO:0000313" key="4">
    <source>
        <dbReference type="Proteomes" id="UP001501461"/>
    </source>
</evidence>
<feature type="domain" description="Restriction endonuclease type II NgoFVII C-terminal B3-like DNA-binding" evidence="2">
    <location>
        <begin position="195"/>
        <end position="331"/>
    </location>
</feature>
<accession>A0ABP5FV29</accession>
<dbReference type="Gene3D" id="3.30.870.10">
    <property type="entry name" value="Endonuclease Chain A"/>
    <property type="match status" value="1"/>
</dbReference>
<comment type="caution">
    <text evidence="3">The sequence shown here is derived from an EMBL/GenBank/DDBJ whole genome shotgun (WGS) entry which is preliminary data.</text>
</comment>
<dbReference type="RefSeq" id="WP_343956966.1">
    <property type="nucleotide sequence ID" value="NZ_BAAAMN010000022.1"/>
</dbReference>
<reference evidence="4" key="1">
    <citation type="journal article" date="2019" name="Int. J. Syst. Evol. Microbiol.">
        <title>The Global Catalogue of Microorganisms (GCM) 10K type strain sequencing project: providing services to taxonomists for standard genome sequencing and annotation.</title>
        <authorList>
            <consortium name="The Broad Institute Genomics Platform"/>
            <consortium name="The Broad Institute Genome Sequencing Center for Infectious Disease"/>
            <person name="Wu L."/>
            <person name="Ma J."/>
        </authorList>
    </citation>
    <scope>NUCLEOTIDE SEQUENCE [LARGE SCALE GENOMIC DNA]</scope>
    <source>
        <strain evidence="4">JCM 13595</strain>
    </source>
</reference>
<evidence type="ECO:0000259" key="1">
    <source>
        <dbReference type="Pfam" id="PF09565"/>
    </source>
</evidence>
<evidence type="ECO:0000259" key="2">
    <source>
        <dbReference type="Pfam" id="PF20731"/>
    </source>
</evidence>
<evidence type="ECO:0000313" key="3">
    <source>
        <dbReference type="EMBL" id="GAA2034635.1"/>
    </source>
</evidence>
<name>A0ABP5FV29_9MICC</name>
<keyword evidence="3" id="KW-0255">Endonuclease</keyword>
<dbReference type="Proteomes" id="UP001501461">
    <property type="component" value="Unassembled WGS sequence"/>
</dbReference>
<dbReference type="InterPro" id="IPR019065">
    <property type="entry name" value="RE_NgoFVII_N"/>
</dbReference>
<dbReference type="Pfam" id="PF09565">
    <property type="entry name" value="RE_NgoFVII"/>
    <property type="match status" value="1"/>
</dbReference>
<dbReference type="InterPro" id="IPR048923">
    <property type="entry name" value="RE_NgoFVII_C"/>
</dbReference>
<keyword evidence="3" id="KW-0540">Nuclease</keyword>
<sequence length="353" mass="39399">MFNAAHPQDERPLSTLFRQEIPKVYRIDIFVGYVSEKSLRYLSDLVDEFPELTISLTCGMHARDGMTPAQHHHALALHTLLTASGRGGVFVIPKLRYHGKTYLFHHEDPSHLEMPRAYIGSANLSAIVPGYTATFETGVLLDPAPEELLTHLERDIEPHRTSIDHFDVPIVPDTSSPMHHVEEARVISTSDVITIMSSPAQYTFHLPLKANAKSSLNAHLGGDGARAQKSGSLLARDWYEGELVVDQKLWEVEGYPAKGKPFTVVTDDGWSFTCKTSGHGGKNLRSEGRLAVFGTWMKSKLIDAGALEYGETATQDNIDRFGRSHLTMKYHPEYGVWSFDLSTTQQQKNEKTT</sequence>
<organism evidence="3 4">
    <name type="scientific">Yaniella flava</name>
    <dbReference type="NCBI Taxonomy" id="287930"/>
    <lineage>
        <taxon>Bacteria</taxon>
        <taxon>Bacillati</taxon>
        <taxon>Actinomycetota</taxon>
        <taxon>Actinomycetes</taxon>
        <taxon>Micrococcales</taxon>
        <taxon>Micrococcaceae</taxon>
        <taxon>Yaniella</taxon>
    </lineage>
</organism>
<proteinExistence type="predicted"/>
<gene>
    <name evidence="3" type="ORF">GCM10009720_14070</name>
</gene>
<feature type="domain" description="Restriction endonuclease type II NgoFVII N-terminal" evidence="1">
    <location>
        <begin position="15"/>
        <end position="150"/>
    </location>
</feature>
<dbReference type="EMBL" id="BAAAMN010000022">
    <property type="protein sequence ID" value="GAA2034635.1"/>
    <property type="molecule type" value="Genomic_DNA"/>
</dbReference>
<dbReference type="Pfam" id="PF20731">
    <property type="entry name" value="RE_NgoFVII_C"/>
    <property type="match status" value="1"/>
</dbReference>
<keyword evidence="4" id="KW-1185">Reference proteome</keyword>
<dbReference type="GO" id="GO:0004519">
    <property type="term" value="F:endonuclease activity"/>
    <property type="evidence" value="ECO:0007669"/>
    <property type="project" value="UniProtKB-KW"/>
</dbReference>
<protein>
    <submittedName>
        <fullName evidence="3">NgoFVII family restriction endonuclease</fullName>
    </submittedName>
</protein>